<dbReference type="AlphaFoldDB" id="A0A4U8QC15"/>
<proteinExistence type="predicted"/>
<dbReference type="EMBL" id="QGQD01000025">
    <property type="protein sequence ID" value="TLD01843.1"/>
    <property type="molecule type" value="Genomic_DNA"/>
</dbReference>
<reference evidence="1 2" key="1">
    <citation type="journal article" date="2019" name="Anaerobe">
        <title>Detection of Robinsoniella peoriensis in multiple bone samples of a trauma patient.</title>
        <authorList>
            <person name="Schrottner P."/>
            <person name="Hartwich K."/>
            <person name="Bunk B."/>
            <person name="Schober I."/>
            <person name="Helbig S."/>
            <person name="Rudolph W.W."/>
            <person name="Gunzer F."/>
        </authorList>
    </citation>
    <scope>NUCLEOTIDE SEQUENCE [LARGE SCALE GENOMIC DNA]</scope>
    <source>
        <strain evidence="1 2">DSM 106044</strain>
    </source>
</reference>
<accession>A0A4U8QC15</accession>
<organism evidence="1 2">
    <name type="scientific">Robinsoniella peoriensis</name>
    <dbReference type="NCBI Taxonomy" id="180332"/>
    <lineage>
        <taxon>Bacteria</taxon>
        <taxon>Bacillati</taxon>
        <taxon>Bacillota</taxon>
        <taxon>Clostridia</taxon>
        <taxon>Lachnospirales</taxon>
        <taxon>Lachnospiraceae</taxon>
        <taxon>Robinsoniella</taxon>
    </lineage>
</organism>
<evidence type="ECO:0000313" key="1">
    <source>
        <dbReference type="EMBL" id="TLD01843.1"/>
    </source>
</evidence>
<name>A0A4U8QC15_9FIRM</name>
<evidence type="ECO:0000313" key="2">
    <source>
        <dbReference type="Proteomes" id="UP000306509"/>
    </source>
</evidence>
<dbReference type="Proteomes" id="UP000306509">
    <property type="component" value="Unassembled WGS sequence"/>
</dbReference>
<keyword evidence="2" id="KW-1185">Reference proteome</keyword>
<gene>
    <name evidence="1" type="ORF">DSM106044_01209</name>
</gene>
<protein>
    <submittedName>
        <fullName evidence="1">Uncharacterized protein</fullName>
    </submittedName>
</protein>
<comment type="caution">
    <text evidence="1">The sequence shown here is derived from an EMBL/GenBank/DDBJ whole genome shotgun (WGS) entry which is preliminary data.</text>
</comment>
<sequence>MINKTEVSDGKSLNAKKYRQQPVIPAAVYI</sequence>